<keyword evidence="4 5" id="KW-0274">FAD</keyword>
<keyword evidence="3 5" id="KW-0285">Flavoprotein</keyword>
<dbReference type="Gene3D" id="1.20.140.10">
    <property type="entry name" value="Butyryl-CoA Dehydrogenase, subunit A, domain 3"/>
    <property type="match status" value="1"/>
</dbReference>
<dbReference type="InterPro" id="IPR037069">
    <property type="entry name" value="AcylCoA_DH/ox_N_sf"/>
</dbReference>
<dbReference type="SUPFAM" id="SSF56645">
    <property type="entry name" value="Acyl-CoA dehydrogenase NM domain-like"/>
    <property type="match status" value="1"/>
</dbReference>
<dbReference type="GO" id="GO:0016627">
    <property type="term" value="F:oxidoreductase activity, acting on the CH-CH group of donors"/>
    <property type="evidence" value="ECO:0007669"/>
    <property type="project" value="InterPro"/>
</dbReference>
<dbReference type="GO" id="GO:0050660">
    <property type="term" value="F:flavin adenine dinucleotide binding"/>
    <property type="evidence" value="ECO:0007669"/>
    <property type="project" value="InterPro"/>
</dbReference>
<keyword evidence="5" id="KW-0560">Oxidoreductase</keyword>
<feature type="domain" description="Acyl-CoA dehydrogenase/oxidase N-terminal" evidence="8">
    <location>
        <begin position="46"/>
        <end position="155"/>
    </location>
</feature>
<dbReference type="HOGENOM" id="CLU_018204_12_2_0"/>
<evidence type="ECO:0000259" key="7">
    <source>
        <dbReference type="Pfam" id="PF02770"/>
    </source>
</evidence>
<feature type="domain" description="Acetyl-CoA dehydrogenase-like C-terminal" evidence="9">
    <location>
        <begin position="469"/>
        <end position="595"/>
    </location>
</feature>
<evidence type="ECO:0000259" key="6">
    <source>
        <dbReference type="Pfam" id="PF00441"/>
    </source>
</evidence>
<dbReference type="InterPro" id="IPR009075">
    <property type="entry name" value="AcylCo_DH/oxidase_C"/>
</dbReference>
<evidence type="ECO:0000313" key="10">
    <source>
        <dbReference type="EMBL" id="AFZ66757.1"/>
    </source>
</evidence>
<dbReference type="Gene3D" id="2.40.110.10">
    <property type="entry name" value="Butyryl-CoA Dehydrogenase, subunit A, domain 2"/>
    <property type="match status" value="1"/>
</dbReference>
<feature type="domain" description="Acyl-CoA oxidase/dehydrogenase middle" evidence="7">
    <location>
        <begin position="161"/>
        <end position="268"/>
    </location>
</feature>
<evidence type="ECO:0000313" key="11">
    <source>
        <dbReference type="Proteomes" id="UP000010467"/>
    </source>
</evidence>
<dbReference type="Gene3D" id="1.10.540.10">
    <property type="entry name" value="Acyl-CoA dehydrogenase/oxidase, N-terminal domain"/>
    <property type="match status" value="1"/>
</dbReference>
<dbReference type="OrthoDB" id="9771038at2"/>
<evidence type="ECO:0000259" key="9">
    <source>
        <dbReference type="Pfam" id="PF12806"/>
    </source>
</evidence>
<evidence type="ECO:0000259" key="8">
    <source>
        <dbReference type="Pfam" id="PF02771"/>
    </source>
</evidence>
<dbReference type="Pfam" id="PF12806">
    <property type="entry name" value="Acyl-CoA_dh_C"/>
    <property type="match status" value="1"/>
</dbReference>
<dbReference type="InterPro" id="IPR025878">
    <property type="entry name" value="Acyl-CoA_dh-like_C_dom"/>
</dbReference>
<feature type="domain" description="Acyl-CoA dehydrogenase/oxidase C-terminal" evidence="6">
    <location>
        <begin position="284"/>
        <end position="450"/>
    </location>
</feature>
<reference evidence="11" key="1">
    <citation type="submission" date="2012-03" db="EMBL/GenBank/DDBJ databases">
        <title>Complete sequence of chromosome of Deinococcus peraridilitoris DSM 19664.</title>
        <authorList>
            <person name="Lucas S."/>
            <person name="Copeland A."/>
            <person name="Lapidus A."/>
            <person name="Glavina del Rio T."/>
            <person name="Dalin E."/>
            <person name="Tice H."/>
            <person name="Bruce D."/>
            <person name="Goodwin L."/>
            <person name="Pitluck S."/>
            <person name="Peters L."/>
            <person name="Mikhailova N."/>
            <person name="Lu M."/>
            <person name="Kyrpides N."/>
            <person name="Mavromatis K."/>
            <person name="Ivanova N."/>
            <person name="Brettin T."/>
            <person name="Detter J.C."/>
            <person name="Han C."/>
            <person name="Larimer F."/>
            <person name="Land M."/>
            <person name="Hauser L."/>
            <person name="Markowitz V."/>
            <person name="Cheng J.-F."/>
            <person name="Hugenholtz P."/>
            <person name="Woyke T."/>
            <person name="Wu D."/>
            <person name="Pukall R."/>
            <person name="Steenblock K."/>
            <person name="Brambilla E."/>
            <person name="Klenk H.-P."/>
            <person name="Eisen J.A."/>
        </authorList>
    </citation>
    <scope>NUCLEOTIDE SEQUENCE [LARGE SCALE GENOMIC DNA]</scope>
    <source>
        <strain evidence="11">DSM 19664 / LMG 22246 / CIP 109416 / KR-200</strain>
    </source>
</reference>
<dbReference type="eggNOG" id="COG1960">
    <property type="taxonomic scope" value="Bacteria"/>
</dbReference>
<evidence type="ECO:0000256" key="5">
    <source>
        <dbReference type="RuleBase" id="RU362125"/>
    </source>
</evidence>
<dbReference type="InterPro" id="IPR052166">
    <property type="entry name" value="Diverse_Acyl-CoA_DH"/>
</dbReference>
<dbReference type="SUPFAM" id="SSF47203">
    <property type="entry name" value="Acyl-CoA dehydrogenase C-terminal domain-like"/>
    <property type="match status" value="1"/>
</dbReference>
<dbReference type="RefSeq" id="WP_015235065.1">
    <property type="nucleotide sequence ID" value="NC_019793.1"/>
</dbReference>
<dbReference type="AlphaFoldDB" id="L0A0R2"/>
<evidence type="ECO:0000256" key="1">
    <source>
        <dbReference type="ARBA" id="ARBA00001974"/>
    </source>
</evidence>
<dbReference type="PANTHER" id="PTHR42803:SF3">
    <property type="entry name" value="ACYL-COA DEHYDROGENASE-RELATED"/>
    <property type="match status" value="1"/>
</dbReference>
<dbReference type="InterPro" id="IPR009100">
    <property type="entry name" value="AcylCoA_DH/oxidase_NM_dom_sf"/>
</dbReference>
<accession>L0A0R2</accession>
<organism evidence="10 11">
    <name type="scientific">Deinococcus peraridilitoris (strain DSM 19664 / LMG 22246 / CIP 109416 / KR-200)</name>
    <dbReference type="NCBI Taxonomy" id="937777"/>
    <lineage>
        <taxon>Bacteria</taxon>
        <taxon>Thermotogati</taxon>
        <taxon>Deinococcota</taxon>
        <taxon>Deinococci</taxon>
        <taxon>Deinococcales</taxon>
        <taxon>Deinococcaceae</taxon>
        <taxon>Deinococcus</taxon>
    </lineage>
</organism>
<sequence length="600" mass="66510">MPAFVNRRDIQFMLYELLGAQTLPERELYEDHSRETFDDAINLAYNLAEKYFAPHNREADLNEPHVVDGKVQIIAPVKEALEAFRQAGFFSAHHRYDLGGLQLPSVVSQVCHACFQAANIGTSAYPFLTIGNANLLEVFGSDEQKAKYLPHLLSGRFYGTMALSEPQAGSGLADILTTATPREDGTYSLSGTKMWISAGEHELSENIVHLVLARIKGAPKGVKGISLFIVPRFRVNEDGSVGEHNDVNLGGLLHKMGYRGTTSTVLNFGENGNCLGELVGEPHKGLMYMFHMMNGARIGVGMGATMLGYAGYLYSLEYAQGRPQGRKAGNKDPHSEPVMIIEHPDVKRMLLMQKAYVEGAFALGLQCALLEDDQLTHLDEAKRQEAALLLDILTPIVKAWPSEYCLEANKQAIQILGGYGYTREYPVEQYYRDNRLNPIHEGTNGIQALDLLGRKVIMGGGAAFTLLSREIEEAINQAREHEATAAWAAELEDTLRLVQQTTQELAEGAARVGADLFLANAHAYLEMFGHTVIAWMWLRQAVVAARALEGAKEADRNFYQGKLAAARFFFVWELPKTRHQGQILRAFDRTTTDMQAGWFA</sequence>
<dbReference type="EMBL" id="CP003382">
    <property type="protein sequence ID" value="AFZ66757.1"/>
    <property type="molecule type" value="Genomic_DNA"/>
</dbReference>
<evidence type="ECO:0000256" key="2">
    <source>
        <dbReference type="ARBA" id="ARBA00009347"/>
    </source>
</evidence>
<evidence type="ECO:0000256" key="4">
    <source>
        <dbReference type="ARBA" id="ARBA00022827"/>
    </source>
</evidence>
<dbReference type="InterPro" id="IPR036250">
    <property type="entry name" value="AcylCo_DH-like_C"/>
</dbReference>
<dbReference type="Pfam" id="PF02771">
    <property type="entry name" value="Acyl-CoA_dh_N"/>
    <property type="match status" value="1"/>
</dbReference>
<keyword evidence="11" id="KW-1185">Reference proteome</keyword>
<dbReference type="PANTHER" id="PTHR42803">
    <property type="entry name" value="ACYL-COA DEHYDROGENASE"/>
    <property type="match status" value="1"/>
</dbReference>
<dbReference type="PATRIC" id="fig|937777.3.peg.1204"/>
<dbReference type="KEGG" id="dpd:Deipe_1202"/>
<evidence type="ECO:0000256" key="3">
    <source>
        <dbReference type="ARBA" id="ARBA00022630"/>
    </source>
</evidence>
<protein>
    <submittedName>
        <fullName evidence="10">Acyl-CoA dehydrogenase</fullName>
    </submittedName>
</protein>
<dbReference type="STRING" id="937777.Deipe_1202"/>
<gene>
    <name evidence="10" type="ordered locus">Deipe_1202</name>
</gene>
<dbReference type="Proteomes" id="UP000010467">
    <property type="component" value="Chromosome"/>
</dbReference>
<proteinExistence type="inferred from homology"/>
<comment type="similarity">
    <text evidence="2 5">Belongs to the acyl-CoA dehydrogenase family.</text>
</comment>
<comment type="cofactor">
    <cofactor evidence="1 5">
        <name>FAD</name>
        <dbReference type="ChEBI" id="CHEBI:57692"/>
    </cofactor>
</comment>
<dbReference type="InterPro" id="IPR046373">
    <property type="entry name" value="Acyl-CoA_Oxase/DH_mid-dom_sf"/>
</dbReference>
<dbReference type="Pfam" id="PF00441">
    <property type="entry name" value="Acyl-CoA_dh_1"/>
    <property type="match status" value="1"/>
</dbReference>
<name>L0A0R2_DEIPD</name>
<dbReference type="InterPro" id="IPR013786">
    <property type="entry name" value="AcylCoA_DH/ox_N"/>
</dbReference>
<dbReference type="Pfam" id="PF02770">
    <property type="entry name" value="Acyl-CoA_dh_M"/>
    <property type="match status" value="1"/>
</dbReference>
<dbReference type="InterPro" id="IPR006091">
    <property type="entry name" value="Acyl-CoA_Oxase/DH_mid-dom"/>
</dbReference>